<dbReference type="GeneTree" id="ENSGT00390000010760"/>
<dbReference type="GO" id="GO:0030199">
    <property type="term" value="P:collagen fibril organization"/>
    <property type="evidence" value="ECO:0007669"/>
    <property type="project" value="TreeGrafter"/>
</dbReference>
<evidence type="ECO:0000313" key="8">
    <source>
        <dbReference type="Proteomes" id="UP001108240"/>
    </source>
</evidence>
<name>A0A9J7ZMG7_CYPCA</name>
<dbReference type="Proteomes" id="UP001108240">
    <property type="component" value="Unplaced"/>
</dbReference>
<dbReference type="GO" id="GO:0005615">
    <property type="term" value="C:extracellular space"/>
    <property type="evidence" value="ECO:0007669"/>
    <property type="project" value="TreeGrafter"/>
</dbReference>
<feature type="region of interest" description="Disordered" evidence="5">
    <location>
        <begin position="147"/>
        <end position="170"/>
    </location>
</feature>
<comment type="subcellular location">
    <subcellularLocation>
        <location evidence="1">Secreted</location>
    </subcellularLocation>
</comment>
<dbReference type="PANTHER" id="PTHR15040">
    <property type="entry name" value="DERMATOPONTIN-RELATED"/>
    <property type="match status" value="1"/>
</dbReference>
<evidence type="ECO:0000256" key="1">
    <source>
        <dbReference type="ARBA" id="ARBA00004613"/>
    </source>
</evidence>
<evidence type="ECO:0000256" key="5">
    <source>
        <dbReference type="SAM" id="MobiDB-lite"/>
    </source>
</evidence>
<dbReference type="AlphaFoldDB" id="A0A9J7ZMG7"/>
<evidence type="ECO:0000256" key="6">
    <source>
        <dbReference type="SAM" id="SignalP"/>
    </source>
</evidence>
<feature type="signal peptide" evidence="6">
    <location>
        <begin position="1"/>
        <end position="17"/>
    </location>
</feature>
<accession>A0A9J7ZMG7</accession>
<dbReference type="Pfam" id="PF14704">
    <property type="entry name" value="DERM"/>
    <property type="match status" value="1"/>
</dbReference>
<evidence type="ECO:0000256" key="4">
    <source>
        <dbReference type="ARBA" id="ARBA00023157"/>
    </source>
</evidence>
<reference evidence="7" key="1">
    <citation type="submission" date="2025-05" db="UniProtKB">
        <authorList>
            <consortium name="Ensembl"/>
        </authorList>
    </citation>
    <scope>IDENTIFICATION</scope>
</reference>
<keyword evidence="3" id="KW-0964">Secreted</keyword>
<feature type="chain" id="PRO_5044699223" evidence="6">
    <location>
        <begin position="18"/>
        <end position="182"/>
    </location>
</feature>
<evidence type="ECO:0000313" key="7">
    <source>
        <dbReference type="Ensembl" id="ENSCCRP00000134299.1"/>
    </source>
</evidence>
<dbReference type="GO" id="GO:0031012">
    <property type="term" value="C:extracellular matrix"/>
    <property type="evidence" value="ECO:0007669"/>
    <property type="project" value="TreeGrafter"/>
</dbReference>
<proteinExistence type="inferred from homology"/>
<evidence type="ECO:0000256" key="2">
    <source>
        <dbReference type="ARBA" id="ARBA00008712"/>
    </source>
</evidence>
<keyword evidence="4" id="KW-1015">Disulfide bond</keyword>
<keyword evidence="6" id="KW-0732">Signal</keyword>
<feature type="compositionally biased region" description="Basic and acidic residues" evidence="5">
    <location>
        <begin position="147"/>
        <end position="162"/>
    </location>
</feature>
<sequence>MERAALFLLLTGIVASGQEFHWESDYDQSLEFKCSAGQSISHIKIQHGNPNEDLTWEFSCKDTFDTSVDCFLSPNINELNQTFTYECPQHHIITGMSTYHSKNEDRRWQFYCCRSNSRCTANCEWTPDMNGIEFNLPNQKYLVGAESFHEKPEESARPDTSSKNDGSAAVTWPTLSDGLFLK</sequence>
<dbReference type="PANTHER" id="PTHR15040:SF3">
    <property type="entry name" value="SI:DKEY-14D8.6-RELATED"/>
    <property type="match status" value="1"/>
</dbReference>
<evidence type="ECO:0000256" key="3">
    <source>
        <dbReference type="ARBA" id="ARBA00022525"/>
    </source>
</evidence>
<organism evidence="7 8">
    <name type="scientific">Cyprinus carpio carpio</name>
    <dbReference type="NCBI Taxonomy" id="630221"/>
    <lineage>
        <taxon>Eukaryota</taxon>
        <taxon>Metazoa</taxon>
        <taxon>Chordata</taxon>
        <taxon>Craniata</taxon>
        <taxon>Vertebrata</taxon>
        <taxon>Euteleostomi</taxon>
        <taxon>Actinopterygii</taxon>
        <taxon>Neopterygii</taxon>
        <taxon>Teleostei</taxon>
        <taxon>Ostariophysi</taxon>
        <taxon>Cypriniformes</taxon>
        <taxon>Cyprinidae</taxon>
        <taxon>Cyprininae</taxon>
        <taxon>Cyprinus</taxon>
    </lineage>
</organism>
<comment type="similarity">
    <text evidence="2">Belongs to the dermatopontin family.</text>
</comment>
<protein>
    <submittedName>
        <fullName evidence="7">Si:dkey-14d8.6</fullName>
    </submittedName>
</protein>
<dbReference type="InterPro" id="IPR026645">
    <property type="entry name" value="Dermatopontin"/>
</dbReference>
<dbReference type="Ensembl" id="ENSCCRT00000158452.1">
    <property type="protein sequence ID" value="ENSCCRP00000134299.1"/>
    <property type="gene ID" value="ENSCCRG00000012832.2"/>
</dbReference>
<keyword evidence="8" id="KW-1185">Reference proteome</keyword>
<dbReference type="Ensembl" id="ENSCCRT00000150441.1">
    <property type="protein sequence ID" value="ENSCCRP00000115826.1"/>
    <property type="gene ID" value="ENSCCRG00000012832.2"/>
</dbReference>